<name>A0AAU9JBX6_9CILI</name>
<keyword evidence="1" id="KW-0175">Coiled coil</keyword>
<gene>
    <name evidence="3" type="ORF">BSTOLATCC_MIC34106</name>
</gene>
<dbReference type="Proteomes" id="UP001162131">
    <property type="component" value="Unassembled WGS sequence"/>
</dbReference>
<organism evidence="3 4">
    <name type="scientific">Blepharisma stoltei</name>
    <dbReference type="NCBI Taxonomy" id="1481888"/>
    <lineage>
        <taxon>Eukaryota</taxon>
        <taxon>Sar</taxon>
        <taxon>Alveolata</taxon>
        <taxon>Ciliophora</taxon>
        <taxon>Postciliodesmatophora</taxon>
        <taxon>Heterotrichea</taxon>
        <taxon>Heterotrichida</taxon>
        <taxon>Blepharismidae</taxon>
        <taxon>Blepharisma</taxon>
    </lineage>
</organism>
<feature type="region of interest" description="Disordered" evidence="2">
    <location>
        <begin position="767"/>
        <end position="786"/>
    </location>
</feature>
<keyword evidence="4" id="KW-1185">Reference proteome</keyword>
<reference evidence="3" key="1">
    <citation type="submission" date="2021-09" db="EMBL/GenBank/DDBJ databases">
        <authorList>
            <consortium name="AG Swart"/>
            <person name="Singh M."/>
            <person name="Singh A."/>
            <person name="Seah K."/>
            <person name="Emmerich C."/>
        </authorList>
    </citation>
    <scope>NUCLEOTIDE SEQUENCE</scope>
    <source>
        <strain evidence="3">ATCC30299</strain>
    </source>
</reference>
<feature type="compositionally biased region" description="Polar residues" evidence="2">
    <location>
        <begin position="771"/>
        <end position="785"/>
    </location>
</feature>
<evidence type="ECO:0000313" key="4">
    <source>
        <dbReference type="Proteomes" id="UP001162131"/>
    </source>
</evidence>
<evidence type="ECO:0000256" key="1">
    <source>
        <dbReference type="SAM" id="Coils"/>
    </source>
</evidence>
<sequence>MSFDLNRLFNYSELTKVLEWIITQIKSQDNHIKDIKAAQAVFQTKSEDMDSSIKIIQEKCTTFEEGLETINKISDKVTSWSERFRVLEEKNFQFSIDIENLKNSFEASTDEIKLEGRRNYDQISNELRREFAIKISETDKGFTNQVARTIDEIDKLRNDLHFATDRVNEVADHVNVMDTVTAPIDINPAMLRRPSIRRTDIRSNTIAAEVPISHFHALSSRVTALESKYNDYFEAQEAREIRNLLKVDDLNLKDKRVMDDVAIEVQERYAKLVDEMRSLKILLEAGNSDIVHEDSDSEKAPKSKKYLSIIDRIFKLERSTKETKRFKDNLEKISKSIEEHQKLIREIKESQAPTQAVLKIVETIDPPAENPHLLRPRSGSFDISSLTSSLSRHEEIIDFIHKTLPTLATKIELEETVNSIGLKIKDAAKHQTVPEEVTEKLNEFEQRLNGFWKENKDFLEAFAKIEAWRKDVENDLNYITDVKVSTIEQRLLNLEISHNRRGSEENEKIVKEVQSTFSAESEQYFRSMIIGLRTDIVKLKDSVEHVKKDIENEKNLFHIDSETAIDEMQDPNNTSKIIATLKKHGSAIRFLANRLAPGSDDKIFKVYEANAQLSYLEELKKEMKEMINKQESSKSLSSKEVELIQEIYVMLDSKINKQELGKKVDKAEMQRIYRLLKNRIDDVANNVKKNEMTSSRGEDAFFSKKRLDMECASCGQFLPEKVDQQRWYYEAWNRFPANKTSSFGPGFSKILNSLVMSPTGSFGLPTKRCESTTPDMLHTGTSTAVPASRKNAIKRNKLPTMRL</sequence>
<dbReference type="AlphaFoldDB" id="A0AAU9JBX6"/>
<feature type="coiled-coil region" evidence="1">
    <location>
        <begin position="609"/>
        <end position="636"/>
    </location>
</feature>
<evidence type="ECO:0000256" key="2">
    <source>
        <dbReference type="SAM" id="MobiDB-lite"/>
    </source>
</evidence>
<accession>A0AAU9JBX6</accession>
<protein>
    <submittedName>
        <fullName evidence="3">Uncharacterized protein</fullName>
    </submittedName>
</protein>
<proteinExistence type="predicted"/>
<comment type="caution">
    <text evidence="3">The sequence shown here is derived from an EMBL/GenBank/DDBJ whole genome shotgun (WGS) entry which is preliminary data.</text>
</comment>
<dbReference type="EMBL" id="CAJZBQ010000034">
    <property type="protein sequence ID" value="CAG9323456.1"/>
    <property type="molecule type" value="Genomic_DNA"/>
</dbReference>
<evidence type="ECO:0000313" key="3">
    <source>
        <dbReference type="EMBL" id="CAG9323456.1"/>
    </source>
</evidence>